<feature type="transmembrane region" description="Helical" evidence="8">
    <location>
        <begin position="375"/>
        <end position="394"/>
    </location>
</feature>
<dbReference type="RefSeq" id="WP_067715175.1">
    <property type="nucleotide sequence ID" value="NZ_LPVJ01000029.1"/>
</dbReference>
<feature type="transmembrane region" description="Helical" evidence="8">
    <location>
        <begin position="60"/>
        <end position="77"/>
    </location>
</feature>
<dbReference type="GO" id="GO:0009103">
    <property type="term" value="P:lipopolysaccharide biosynthetic process"/>
    <property type="evidence" value="ECO:0007669"/>
    <property type="project" value="UniProtKB-ARBA"/>
</dbReference>
<dbReference type="GO" id="GO:0016763">
    <property type="term" value="F:pentosyltransferase activity"/>
    <property type="evidence" value="ECO:0007669"/>
    <property type="project" value="TreeGrafter"/>
</dbReference>
<keyword evidence="4" id="KW-0808">Transferase</keyword>
<gene>
    <name evidence="9" type="ORF">ATW55_01660</name>
</gene>
<organism evidence="9 10">
    <name type="scientific">Ferroacidibacillus organovorans</name>
    <dbReference type="NCBI Taxonomy" id="1765683"/>
    <lineage>
        <taxon>Bacteria</taxon>
        <taxon>Bacillati</taxon>
        <taxon>Bacillota</taxon>
        <taxon>Bacilli</taxon>
        <taxon>Bacillales</taxon>
        <taxon>Alicyclobacillaceae</taxon>
        <taxon>Ferroacidibacillus</taxon>
    </lineage>
</organism>
<keyword evidence="7 8" id="KW-0472">Membrane</keyword>
<evidence type="ECO:0000256" key="1">
    <source>
        <dbReference type="ARBA" id="ARBA00004651"/>
    </source>
</evidence>
<evidence type="ECO:0000256" key="3">
    <source>
        <dbReference type="ARBA" id="ARBA00022676"/>
    </source>
</evidence>
<dbReference type="PANTHER" id="PTHR33908:SF11">
    <property type="entry name" value="MEMBRANE PROTEIN"/>
    <property type="match status" value="1"/>
</dbReference>
<dbReference type="GO" id="GO:0005886">
    <property type="term" value="C:plasma membrane"/>
    <property type="evidence" value="ECO:0007669"/>
    <property type="project" value="UniProtKB-SubCell"/>
</dbReference>
<keyword evidence="6 8" id="KW-1133">Transmembrane helix</keyword>
<comment type="caution">
    <text evidence="9">The sequence shown here is derived from an EMBL/GenBank/DDBJ whole genome shotgun (WGS) entry which is preliminary data.</text>
</comment>
<dbReference type="OrthoDB" id="136232at2"/>
<dbReference type="PANTHER" id="PTHR33908">
    <property type="entry name" value="MANNOSYLTRANSFERASE YKCB-RELATED"/>
    <property type="match status" value="1"/>
</dbReference>
<sequence length="402" mass="45909">MRLLKDHALFVVLLILVAAYRFQLWHHTPVTLYGDMLRYNTMALHVIDHGYLGFRNGPDAYVMPLYPLFLAVVYKLLQAFHTHLTMLRMVHETFLLQQGLSLVSLWLTYRLGVFFAGKRAGLVAAVLSALYLPNSFVGLTLLTEPLFIPLLLGSLLAGSYAVKRGLVVDYALTGFLIGLTALVRPNVLPLFLLVALVDLFHRRSSGVFHALKMRFPLYGIMVAFVILPLIPWWIRNAIDFHRFIPLSTEAGNPLLAGADPYFLVGINTLIETSRKLHESQQTYAIHYMLHGFTHQPLLFLGWYLFGKLPYLFWTPWFYAYLSVFVLYHRILVILGGIAMIVGLWFRATRFFAISTLFLLAVQLVFLPITRYGYPLILMTTILVPAVVSYLPIFARWRQGGWS</sequence>
<evidence type="ECO:0000256" key="2">
    <source>
        <dbReference type="ARBA" id="ARBA00022475"/>
    </source>
</evidence>
<protein>
    <submittedName>
        <fullName evidence="9">Uncharacterized protein</fullName>
    </submittedName>
</protein>
<feature type="transmembrane region" description="Helical" evidence="8">
    <location>
        <begin position="350"/>
        <end position="369"/>
    </location>
</feature>
<evidence type="ECO:0000313" key="9">
    <source>
        <dbReference type="EMBL" id="KUO96100.1"/>
    </source>
</evidence>
<accession>A0A101XRC8</accession>
<evidence type="ECO:0000256" key="4">
    <source>
        <dbReference type="ARBA" id="ARBA00022679"/>
    </source>
</evidence>
<evidence type="ECO:0000256" key="8">
    <source>
        <dbReference type="SAM" id="Phobius"/>
    </source>
</evidence>
<feature type="transmembrane region" description="Helical" evidence="8">
    <location>
        <begin position="174"/>
        <end position="197"/>
    </location>
</feature>
<proteinExistence type="predicted"/>
<name>A0A101XRC8_9BACL</name>
<feature type="transmembrane region" description="Helical" evidence="8">
    <location>
        <begin position="139"/>
        <end position="162"/>
    </location>
</feature>
<keyword evidence="3" id="KW-0328">Glycosyltransferase</keyword>
<reference evidence="9 10" key="1">
    <citation type="submission" date="2015-12" db="EMBL/GenBank/DDBJ databases">
        <title>Draft genome sequence of Acidibacillus ferrooxidans ITV001, isolated from a chalcopyrite acid mine drainage site in Brazil.</title>
        <authorList>
            <person name="Dall'Agnol H."/>
            <person name="Nancucheo I."/>
            <person name="Johnson B."/>
            <person name="Oliveira R."/>
            <person name="Leite L."/>
            <person name="Pylro V."/>
            <person name="Nunes G.L."/>
            <person name="Tzotzos G."/>
            <person name="Fernandes G.R."/>
            <person name="Dutra J."/>
            <person name="Orellana S.C."/>
            <person name="Oliveira G."/>
        </authorList>
    </citation>
    <scope>NUCLEOTIDE SEQUENCE [LARGE SCALE GENOMIC DNA]</scope>
    <source>
        <strain evidence="10">ITV01</strain>
    </source>
</reference>
<comment type="subcellular location">
    <subcellularLocation>
        <location evidence="1">Cell membrane</location>
        <topology evidence="1">Multi-pass membrane protein</topology>
    </subcellularLocation>
</comment>
<feature type="transmembrane region" description="Helical" evidence="8">
    <location>
        <begin position="217"/>
        <end position="234"/>
    </location>
</feature>
<evidence type="ECO:0000313" key="10">
    <source>
        <dbReference type="Proteomes" id="UP000053557"/>
    </source>
</evidence>
<keyword evidence="2" id="KW-1003">Cell membrane</keyword>
<evidence type="ECO:0000256" key="5">
    <source>
        <dbReference type="ARBA" id="ARBA00022692"/>
    </source>
</evidence>
<dbReference type="AlphaFoldDB" id="A0A101XRC8"/>
<keyword evidence="10" id="KW-1185">Reference proteome</keyword>
<evidence type="ECO:0000256" key="6">
    <source>
        <dbReference type="ARBA" id="ARBA00022989"/>
    </source>
</evidence>
<dbReference type="InterPro" id="IPR050297">
    <property type="entry name" value="LipidA_mod_glycosyltrf_83"/>
</dbReference>
<dbReference type="EMBL" id="LPVJ01000029">
    <property type="protein sequence ID" value="KUO96100.1"/>
    <property type="molecule type" value="Genomic_DNA"/>
</dbReference>
<feature type="transmembrane region" description="Helical" evidence="8">
    <location>
        <begin position="317"/>
        <end position="343"/>
    </location>
</feature>
<evidence type="ECO:0000256" key="7">
    <source>
        <dbReference type="ARBA" id="ARBA00023136"/>
    </source>
</evidence>
<keyword evidence="5 8" id="KW-0812">Transmembrane</keyword>
<feature type="transmembrane region" description="Helical" evidence="8">
    <location>
        <begin position="113"/>
        <end position="132"/>
    </location>
</feature>
<dbReference type="Proteomes" id="UP000053557">
    <property type="component" value="Unassembled WGS sequence"/>
</dbReference>